<name>A0ABN9PBG4_9DINO</name>
<protein>
    <submittedName>
        <fullName evidence="2">Uncharacterized protein</fullName>
    </submittedName>
</protein>
<organism evidence="2 3">
    <name type="scientific">Prorocentrum cordatum</name>
    <dbReference type="NCBI Taxonomy" id="2364126"/>
    <lineage>
        <taxon>Eukaryota</taxon>
        <taxon>Sar</taxon>
        <taxon>Alveolata</taxon>
        <taxon>Dinophyceae</taxon>
        <taxon>Prorocentrales</taxon>
        <taxon>Prorocentraceae</taxon>
        <taxon>Prorocentrum</taxon>
    </lineage>
</organism>
<keyword evidence="3" id="KW-1185">Reference proteome</keyword>
<reference evidence="2" key="1">
    <citation type="submission" date="2023-10" db="EMBL/GenBank/DDBJ databases">
        <authorList>
            <person name="Chen Y."/>
            <person name="Shah S."/>
            <person name="Dougan E. K."/>
            <person name="Thang M."/>
            <person name="Chan C."/>
        </authorList>
    </citation>
    <scope>NUCLEOTIDE SEQUENCE [LARGE SCALE GENOMIC DNA]</scope>
</reference>
<feature type="region of interest" description="Disordered" evidence="1">
    <location>
        <begin position="1"/>
        <end position="67"/>
    </location>
</feature>
<dbReference type="Proteomes" id="UP001189429">
    <property type="component" value="Unassembled WGS sequence"/>
</dbReference>
<accession>A0ABN9PBG4</accession>
<evidence type="ECO:0000313" key="2">
    <source>
        <dbReference type="EMBL" id="CAK0788448.1"/>
    </source>
</evidence>
<proteinExistence type="predicted"/>
<comment type="caution">
    <text evidence="2">The sequence shown here is derived from an EMBL/GenBank/DDBJ whole genome shotgun (WGS) entry which is preliminary data.</text>
</comment>
<sequence length="67" mass="7241">PPVTVRPGHPGPGGLPSSDGQEAVRPSPERPGAGPRRQRHVALGGAYPHRQLPHDRAQSRRLPRPHQ</sequence>
<gene>
    <name evidence="2" type="ORF">PCOR1329_LOCUS333</name>
</gene>
<dbReference type="EMBL" id="CAUYUJ010000055">
    <property type="protein sequence ID" value="CAK0788448.1"/>
    <property type="molecule type" value="Genomic_DNA"/>
</dbReference>
<evidence type="ECO:0000313" key="3">
    <source>
        <dbReference type="Proteomes" id="UP001189429"/>
    </source>
</evidence>
<feature type="non-terminal residue" evidence="2">
    <location>
        <position position="1"/>
    </location>
</feature>
<feature type="non-terminal residue" evidence="2">
    <location>
        <position position="67"/>
    </location>
</feature>
<evidence type="ECO:0000256" key="1">
    <source>
        <dbReference type="SAM" id="MobiDB-lite"/>
    </source>
</evidence>